<evidence type="ECO:0000313" key="1">
    <source>
        <dbReference type="EMBL" id="KAI4561658.1"/>
    </source>
</evidence>
<name>A0ACB9U980_9CETA</name>
<comment type="caution">
    <text evidence="1">The sequence shown here is derived from an EMBL/GenBank/DDBJ whole genome shotgun (WGS) entry which is preliminary data.</text>
</comment>
<evidence type="ECO:0000313" key="2">
    <source>
        <dbReference type="Proteomes" id="UP001057279"/>
    </source>
</evidence>
<reference evidence="1" key="1">
    <citation type="submission" date="2022-03" db="EMBL/GenBank/DDBJ databases">
        <title>Genomic analyses of argali, domestic sheep and their hybrids provide insights into chromosomal evolution, heterosis and genetic basis of agronomic traits.</title>
        <authorList>
            <person name="Li M."/>
        </authorList>
    </citation>
    <scope>NUCLEOTIDE SEQUENCE</scope>
    <source>
        <strain evidence="1">F1 hybrid</strain>
    </source>
</reference>
<organism evidence="1 2">
    <name type="scientific">Ovis ammon polii x Ovis aries</name>
    <dbReference type="NCBI Taxonomy" id="2918886"/>
    <lineage>
        <taxon>Eukaryota</taxon>
        <taxon>Metazoa</taxon>
        <taxon>Chordata</taxon>
        <taxon>Craniata</taxon>
        <taxon>Vertebrata</taxon>
        <taxon>Euteleostomi</taxon>
        <taxon>Mammalia</taxon>
        <taxon>Eutheria</taxon>
        <taxon>Laurasiatheria</taxon>
        <taxon>Artiodactyla</taxon>
        <taxon>Ruminantia</taxon>
        <taxon>Pecora</taxon>
        <taxon>Bovidae</taxon>
        <taxon>Caprinae</taxon>
        <taxon>Ovis</taxon>
    </lineage>
</organism>
<protein>
    <submittedName>
        <fullName evidence="1">Uncharacterized protein</fullName>
    </submittedName>
</protein>
<dbReference type="EMBL" id="CM043046">
    <property type="protein sequence ID" value="KAI4561658.1"/>
    <property type="molecule type" value="Genomic_DNA"/>
</dbReference>
<sequence length="446" mass="50795">MSQKKYPSSSQYSFFFSTDGLEVVRNILIVVFSLSFMHNLLLGFEFTYMIPQTKYTLIMTACLAFLTGILLLGGLLLYDHMLNKGEFVYRSSYKVSWIIFTAYLDILLLFTSGFLSLLQYKQSIDCSGSLITIPKSARESQVMEQRVVSIKVVSFPADFEVKSENTCGLHSLRIKGTKASEPEIALLRPEGTTNDKKALGFSEERKNSLLFPERKSLEMIKKKKQRVGGDEVNSVLLSLAAEDLFLFGEPWWSGNQKDSSDASRQRRCLPLKNQKEYSHLFKLQGSKYLHLSQFFRERLSSLCYEDHDCGANDYGKCLLYGLEVVRNILIVVLSFSFMHNLLLGFEFTYMIPQTKYTLIMTACLAFLTGFLSLLQYKQSIDGSGSLIHKSARKSQVMEQHGVSIKVVSLRADTTMPRSIVRVQSTHMKEDTPEKLNIQARRVTWAL</sequence>
<gene>
    <name evidence="1" type="ORF">MJG53_016712</name>
</gene>
<keyword evidence="2" id="KW-1185">Reference proteome</keyword>
<dbReference type="Proteomes" id="UP001057279">
    <property type="component" value="Linkage Group LG21"/>
</dbReference>
<accession>A0ACB9U980</accession>
<proteinExistence type="predicted"/>